<dbReference type="Gramene" id="AET5Gv20693000.1">
    <property type="protein sequence ID" value="AET5Gv20693000.1"/>
    <property type="gene ID" value="AET5Gv20693000"/>
</dbReference>
<dbReference type="Proteomes" id="UP000015105">
    <property type="component" value="Chromosome 5D"/>
</dbReference>
<evidence type="ECO:0008006" key="4">
    <source>
        <dbReference type="Google" id="ProtNLM"/>
    </source>
</evidence>
<evidence type="ECO:0000256" key="1">
    <source>
        <dbReference type="SAM" id="MobiDB-lite"/>
    </source>
</evidence>
<evidence type="ECO:0000313" key="2">
    <source>
        <dbReference type="EnsemblPlants" id="AET5Gv20693000.1"/>
    </source>
</evidence>
<reference evidence="2" key="5">
    <citation type="journal article" date="2021" name="G3 (Bethesda)">
        <title>Aegilops tauschii genome assembly Aet v5.0 features greater sequence contiguity and improved annotation.</title>
        <authorList>
            <person name="Wang L."/>
            <person name="Zhu T."/>
            <person name="Rodriguez J.C."/>
            <person name="Deal K.R."/>
            <person name="Dubcovsky J."/>
            <person name="McGuire P.E."/>
            <person name="Lux T."/>
            <person name="Spannagl M."/>
            <person name="Mayer K.F.X."/>
            <person name="Baldrich P."/>
            <person name="Meyers B.C."/>
            <person name="Huo N."/>
            <person name="Gu Y.Q."/>
            <person name="Zhou H."/>
            <person name="Devos K.M."/>
            <person name="Bennetzen J.L."/>
            <person name="Unver T."/>
            <person name="Budak H."/>
            <person name="Gulick P.J."/>
            <person name="Galiba G."/>
            <person name="Kalapos B."/>
            <person name="Nelson D.R."/>
            <person name="Li P."/>
            <person name="You F.M."/>
            <person name="Luo M.C."/>
            <person name="Dvorak J."/>
        </authorList>
    </citation>
    <scope>NUCLEOTIDE SEQUENCE [LARGE SCALE GENOMIC DNA]</scope>
    <source>
        <strain evidence="2">cv. AL8/78</strain>
    </source>
</reference>
<accession>A0A453LB35</accession>
<dbReference type="EnsemblPlants" id="AET5Gv20693000.1">
    <property type="protein sequence ID" value="AET5Gv20693000.1"/>
    <property type="gene ID" value="AET5Gv20693000"/>
</dbReference>
<sequence length="333" mass="36959">HPHLHTPDETLAALHSPPPSTSLRPKAYFRRSLPFSDMAGNGSESYTSLVDCRELVPRETNEEMVVRVALRRSREEYDRQRADSIQPESIASAEVAHGSGASRVTIASPEAVQSIWRPNTVPKATSIDAVLKDAGLESKIMEVPKKSGDVTKNNNDLTNDLLQPIRKTRDNILHKEHILQDRSAECDMDIQIILTEGKMTAKVLAIMEKYKATSSNMMEVANPSCCGDGDKTRRNKRKTLKEVLLHNKCQELNEICYDIKCIAPRYTVLPSPEDGMFHANVRFTCPGYDMSITGGPHQTPDGARCSAAANLITELHKKAAEEEQQEDDANIPS</sequence>
<reference evidence="2" key="3">
    <citation type="journal article" date="2017" name="Nature">
        <title>Genome sequence of the progenitor of the wheat D genome Aegilops tauschii.</title>
        <authorList>
            <person name="Luo M.C."/>
            <person name="Gu Y.Q."/>
            <person name="Puiu D."/>
            <person name="Wang H."/>
            <person name="Twardziok S.O."/>
            <person name="Deal K.R."/>
            <person name="Huo N."/>
            <person name="Zhu T."/>
            <person name="Wang L."/>
            <person name="Wang Y."/>
            <person name="McGuire P.E."/>
            <person name="Liu S."/>
            <person name="Long H."/>
            <person name="Ramasamy R.K."/>
            <person name="Rodriguez J.C."/>
            <person name="Van S.L."/>
            <person name="Yuan L."/>
            <person name="Wang Z."/>
            <person name="Xia Z."/>
            <person name="Xiao L."/>
            <person name="Anderson O.D."/>
            <person name="Ouyang S."/>
            <person name="Liang Y."/>
            <person name="Zimin A.V."/>
            <person name="Pertea G."/>
            <person name="Qi P."/>
            <person name="Bennetzen J.L."/>
            <person name="Dai X."/>
            <person name="Dawson M.W."/>
            <person name="Muller H.G."/>
            <person name="Kugler K."/>
            <person name="Rivarola-Duarte L."/>
            <person name="Spannagl M."/>
            <person name="Mayer K.F.X."/>
            <person name="Lu F.H."/>
            <person name="Bevan M.W."/>
            <person name="Leroy P."/>
            <person name="Li P."/>
            <person name="You F.M."/>
            <person name="Sun Q."/>
            <person name="Liu Z."/>
            <person name="Lyons E."/>
            <person name="Wicker T."/>
            <person name="Salzberg S.L."/>
            <person name="Devos K.M."/>
            <person name="Dvorak J."/>
        </authorList>
    </citation>
    <scope>NUCLEOTIDE SEQUENCE [LARGE SCALE GENOMIC DNA]</scope>
    <source>
        <strain evidence="2">cv. AL8/78</strain>
    </source>
</reference>
<dbReference type="PANTHER" id="PTHR33913:SF4">
    <property type="entry name" value="DRBM DOMAIN-CONTAINING PROTEIN"/>
    <property type="match status" value="1"/>
</dbReference>
<proteinExistence type="predicted"/>
<dbReference type="AlphaFoldDB" id="A0A453LB35"/>
<feature type="region of interest" description="Disordered" evidence="1">
    <location>
        <begin position="1"/>
        <end position="24"/>
    </location>
</feature>
<name>A0A453LB35_AEGTS</name>
<evidence type="ECO:0000313" key="3">
    <source>
        <dbReference type="Proteomes" id="UP000015105"/>
    </source>
</evidence>
<reference evidence="3" key="1">
    <citation type="journal article" date="2014" name="Science">
        <title>Ancient hybridizations among the ancestral genomes of bread wheat.</title>
        <authorList>
            <consortium name="International Wheat Genome Sequencing Consortium,"/>
            <person name="Marcussen T."/>
            <person name="Sandve S.R."/>
            <person name="Heier L."/>
            <person name="Spannagl M."/>
            <person name="Pfeifer M."/>
            <person name="Jakobsen K.S."/>
            <person name="Wulff B.B."/>
            <person name="Steuernagel B."/>
            <person name="Mayer K.F."/>
            <person name="Olsen O.A."/>
        </authorList>
    </citation>
    <scope>NUCLEOTIDE SEQUENCE [LARGE SCALE GENOMIC DNA]</scope>
    <source>
        <strain evidence="3">cv. AL8/78</strain>
    </source>
</reference>
<organism evidence="2 3">
    <name type="scientific">Aegilops tauschii subsp. strangulata</name>
    <name type="common">Goatgrass</name>
    <dbReference type="NCBI Taxonomy" id="200361"/>
    <lineage>
        <taxon>Eukaryota</taxon>
        <taxon>Viridiplantae</taxon>
        <taxon>Streptophyta</taxon>
        <taxon>Embryophyta</taxon>
        <taxon>Tracheophyta</taxon>
        <taxon>Spermatophyta</taxon>
        <taxon>Magnoliopsida</taxon>
        <taxon>Liliopsida</taxon>
        <taxon>Poales</taxon>
        <taxon>Poaceae</taxon>
        <taxon>BOP clade</taxon>
        <taxon>Pooideae</taxon>
        <taxon>Triticodae</taxon>
        <taxon>Triticeae</taxon>
        <taxon>Triticinae</taxon>
        <taxon>Aegilops</taxon>
    </lineage>
</organism>
<keyword evidence="3" id="KW-1185">Reference proteome</keyword>
<reference evidence="3" key="2">
    <citation type="journal article" date="2017" name="Nat. Plants">
        <title>The Aegilops tauschii genome reveals multiple impacts of transposons.</title>
        <authorList>
            <person name="Zhao G."/>
            <person name="Zou C."/>
            <person name="Li K."/>
            <person name="Wang K."/>
            <person name="Li T."/>
            <person name="Gao L."/>
            <person name="Zhang X."/>
            <person name="Wang H."/>
            <person name="Yang Z."/>
            <person name="Liu X."/>
            <person name="Jiang W."/>
            <person name="Mao L."/>
            <person name="Kong X."/>
            <person name="Jiao Y."/>
            <person name="Jia J."/>
        </authorList>
    </citation>
    <scope>NUCLEOTIDE SEQUENCE [LARGE SCALE GENOMIC DNA]</scope>
    <source>
        <strain evidence="3">cv. AL8/78</strain>
    </source>
</reference>
<reference evidence="2" key="4">
    <citation type="submission" date="2019-03" db="UniProtKB">
        <authorList>
            <consortium name="EnsemblPlants"/>
        </authorList>
    </citation>
    <scope>IDENTIFICATION</scope>
</reference>
<protein>
    <recommendedName>
        <fullName evidence="4">DRBM domain-containing protein</fullName>
    </recommendedName>
</protein>
<dbReference type="PANTHER" id="PTHR33913">
    <property type="entry name" value="ALEURONE LAYER MORPHOGENESIS PROTEIN"/>
    <property type="match status" value="1"/>
</dbReference>